<dbReference type="AlphaFoldDB" id="A0A7W7IQK0"/>
<proteinExistence type="predicted"/>
<gene>
    <name evidence="1" type="ORF">HNP32_002222</name>
</gene>
<dbReference type="Proteomes" id="UP000539957">
    <property type="component" value="Unassembled WGS sequence"/>
</dbReference>
<evidence type="ECO:0000313" key="2">
    <source>
        <dbReference type="Proteomes" id="UP000539957"/>
    </source>
</evidence>
<reference evidence="1 2" key="1">
    <citation type="submission" date="2020-08" db="EMBL/GenBank/DDBJ databases">
        <title>Functional genomics of gut bacteria from endangered species of beetles.</title>
        <authorList>
            <person name="Carlos-Shanley C."/>
        </authorList>
    </citation>
    <scope>NUCLEOTIDE SEQUENCE [LARGE SCALE GENOMIC DNA]</scope>
    <source>
        <strain evidence="1 2">S00123</strain>
    </source>
</reference>
<dbReference type="RefSeq" id="WP_184269952.1">
    <property type="nucleotide sequence ID" value="NZ_JACHKY010000003.1"/>
</dbReference>
<evidence type="ECO:0000313" key="1">
    <source>
        <dbReference type="EMBL" id="MBB4798478.1"/>
    </source>
</evidence>
<protein>
    <submittedName>
        <fullName evidence="1">Uncharacterized protein</fullName>
    </submittedName>
</protein>
<organism evidence="1 2">
    <name type="scientific">Brevundimonas bullata</name>
    <dbReference type="NCBI Taxonomy" id="13160"/>
    <lineage>
        <taxon>Bacteria</taxon>
        <taxon>Pseudomonadati</taxon>
        <taxon>Pseudomonadota</taxon>
        <taxon>Alphaproteobacteria</taxon>
        <taxon>Caulobacterales</taxon>
        <taxon>Caulobacteraceae</taxon>
        <taxon>Brevundimonas</taxon>
    </lineage>
</organism>
<dbReference type="EMBL" id="JACHKY010000003">
    <property type="protein sequence ID" value="MBB4798478.1"/>
    <property type="molecule type" value="Genomic_DNA"/>
</dbReference>
<keyword evidence="2" id="KW-1185">Reference proteome</keyword>
<comment type="caution">
    <text evidence="1">The sequence shown here is derived from an EMBL/GenBank/DDBJ whole genome shotgun (WGS) entry which is preliminary data.</text>
</comment>
<name>A0A7W7IQK0_9CAUL</name>
<accession>A0A7W7IQK0</accession>
<sequence length="283" mass="30153">MIATAVPLGYCGAWLHFGIGMMTGLASKGAGLVRFLQTAAPASSAVIASLFAVSCGAQPSSDSAAKVHLTALEIHELQTSTPMEVAQVVEGVGARYAIPRAPYVRLGEVGRGTPTAYYQAWLDLKAVIPPKQYPDQTYPVRDKISVSVGFLEPGIPIVPVPGEGWVRSEVGIPDFPQAELWLDTEQCIDDRPPPSAPDRFDVRVRAVWTIAETPLQLSCRASLNAPNGRHNMTCFGGSAPTPSGVTYGFYGGGSLDQGCRAALEDLARSFAPLPLIVADWRME</sequence>